<accession>A0ABW3G4C1</accession>
<feature type="region of interest" description="Disordered" evidence="1">
    <location>
        <begin position="360"/>
        <end position="379"/>
    </location>
</feature>
<sequence>MTTSLARRMSVTGVVALVLGACLPGTASAADGGTPADILAAVLRQPFADTSVWNTPIGSGARYVPAGLPRVPRGDVWAPMPQDDGNHLIFTPDAPLTAVHQSGAGWTGRSRCPATGPTLFSAPIPRDYVVPSSNENEGAAVLMADKRTVRLVTPLARCSVGGPATAMDSSGPVDIYGDGLSTRPGGAGLTGNPGGVLRLGDLAPGPATGPRHALRILVDTAQVLFRCRTDAQCSRWPAATSDRGSVGGYGTIGNNRNTAMRMGSLLAIPADIDLARLGLETDPGRQLAWTMQNFGAYIADSTGGASFGFVTERGPQGSFADTFRREHGFPFAQRVRDNTPWSRDVQRIMVALAVVDDNGPTSIGGGGTPRVARADLPGR</sequence>
<evidence type="ECO:0000313" key="4">
    <source>
        <dbReference type="Proteomes" id="UP001597068"/>
    </source>
</evidence>
<name>A0ABW3G4C1_9NOCA</name>
<keyword evidence="4" id="KW-1185">Reference proteome</keyword>
<dbReference type="RefSeq" id="WP_253646665.1">
    <property type="nucleotide sequence ID" value="NZ_BAAAMO010000002.1"/>
</dbReference>
<feature type="signal peptide" evidence="2">
    <location>
        <begin position="1"/>
        <end position="29"/>
    </location>
</feature>
<feature type="chain" id="PRO_5045299991" evidence="2">
    <location>
        <begin position="30"/>
        <end position="379"/>
    </location>
</feature>
<keyword evidence="2" id="KW-0732">Signal</keyword>
<gene>
    <name evidence="3" type="ORF">ACFQ04_06480</name>
</gene>
<comment type="caution">
    <text evidence="3">The sequence shown here is derived from an EMBL/GenBank/DDBJ whole genome shotgun (WGS) entry which is preliminary data.</text>
</comment>
<organism evidence="3 4">
    <name type="scientific">Williamsia deligens</name>
    <dbReference type="NCBI Taxonomy" id="321325"/>
    <lineage>
        <taxon>Bacteria</taxon>
        <taxon>Bacillati</taxon>
        <taxon>Actinomycetota</taxon>
        <taxon>Actinomycetes</taxon>
        <taxon>Mycobacteriales</taxon>
        <taxon>Nocardiaceae</taxon>
        <taxon>Williamsia</taxon>
    </lineage>
</organism>
<proteinExistence type="predicted"/>
<dbReference type="PROSITE" id="PS51257">
    <property type="entry name" value="PROKAR_LIPOPROTEIN"/>
    <property type="match status" value="1"/>
</dbReference>
<evidence type="ECO:0000256" key="1">
    <source>
        <dbReference type="SAM" id="MobiDB-lite"/>
    </source>
</evidence>
<reference evidence="4" key="1">
    <citation type="journal article" date="2019" name="Int. J. Syst. Evol. Microbiol.">
        <title>The Global Catalogue of Microorganisms (GCM) 10K type strain sequencing project: providing services to taxonomists for standard genome sequencing and annotation.</title>
        <authorList>
            <consortium name="The Broad Institute Genomics Platform"/>
            <consortium name="The Broad Institute Genome Sequencing Center for Infectious Disease"/>
            <person name="Wu L."/>
            <person name="Ma J."/>
        </authorList>
    </citation>
    <scope>NUCLEOTIDE SEQUENCE [LARGE SCALE GENOMIC DNA]</scope>
    <source>
        <strain evidence="4">CCUG 50873</strain>
    </source>
</reference>
<protein>
    <submittedName>
        <fullName evidence="3">Uncharacterized protein</fullName>
    </submittedName>
</protein>
<dbReference type="Proteomes" id="UP001597068">
    <property type="component" value="Unassembled WGS sequence"/>
</dbReference>
<evidence type="ECO:0000313" key="3">
    <source>
        <dbReference type="EMBL" id="MFD0925381.1"/>
    </source>
</evidence>
<evidence type="ECO:0000256" key="2">
    <source>
        <dbReference type="SAM" id="SignalP"/>
    </source>
</evidence>
<dbReference type="EMBL" id="JBHTIL010000001">
    <property type="protein sequence ID" value="MFD0925381.1"/>
    <property type="molecule type" value="Genomic_DNA"/>
</dbReference>